<name>A0A3B1BQ41_9ZZZZ</name>
<organism evidence="1">
    <name type="scientific">hydrothermal vent metagenome</name>
    <dbReference type="NCBI Taxonomy" id="652676"/>
    <lineage>
        <taxon>unclassified sequences</taxon>
        <taxon>metagenomes</taxon>
        <taxon>ecological metagenomes</taxon>
    </lineage>
</organism>
<dbReference type="AlphaFoldDB" id="A0A3B1BQ41"/>
<gene>
    <name evidence="1" type="ORF">MNBD_GAMMA25-1377</name>
</gene>
<sequence>MPREPEKHFNDGVRFYGADDFLLAEDEEFPLPSKGIDISSP</sequence>
<evidence type="ECO:0000313" key="1">
    <source>
        <dbReference type="EMBL" id="VAX06767.1"/>
    </source>
</evidence>
<protein>
    <submittedName>
        <fullName evidence="1">Uncharacterized protein</fullName>
    </submittedName>
</protein>
<accession>A0A3B1BQ41</accession>
<dbReference type="EMBL" id="UOFY01000009">
    <property type="protein sequence ID" value="VAX06767.1"/>
    <property type="molecule type" value="Genomic_DNA"/>
</dbReference>
<reference evidence="1" key="1">
    <citation type="submission" date="2018-06" db="EMBL/GenBank/DDBJ databases">
        <authorList>
            <person name="Zhirakovskaya E."/>
        </authorList>
    </citation>
    <scope>NUCLEOTIDE SEQUENCE</scope>
</reference>
<proteinExistence type="predicted"/>